<dbReference type="InterPro" id="IPR024344">
    <property type="entry name" value="MDMPI_metal-binding"/>
</dbReference>
<keyword evidence="3" id="KW-1185">Reference proteome</keyword>
<accession>A0ABS5U0J9</accession>
<dbReference type="EMBL" id="JAHBOH010000001">
    <property type="protein sequence ID" value="MBT0994924.1"/>
    <property type="molecule type" value="Genomic_DNA"/>
</dbReference>
<dbReference type="Gene3D" id="1.20.120.450">
    <property type="entry name" value="dinb family like domain"/>
    <property type="match status" value="1"/>
</dbReference>
<dbReference type="InterPro" id="IPR034660">
    <property type="entry name" value="DinB/YfiT-like"/>
</dbReference>
<sequence>MWPDLTFVGKLDPRAALAATRLLAGLVAWPELTARWDDESACAGLSVGGLTWHLINQPQRLVEVLESHDPRDSRLSEPIAVSTHYARAVWLHEDLEGPSNVGVRERGEQQAAAGPQAAALTAQMSLARLDAALTAVPPVVVLPWTGAAMAIEDVVATRLLEIVVHSDDLAASLDVPVPQFPHEVLSPVLTLLTDLAVRRHGQDALVRSLSRPQRAPASISAF</sequence>
<dbReference type="SUPFAM" id="SSF109854">
    <property type="entry name" value="DinB/YfiT-like putative metalloenzymes"/>
    <property type="match status" value="1"/>
</dbReference>
<organism evidence="2 3">
    <name type="scientific">Cellulomonas fulva</name>
    <dbReference type="NCBI Taxonomy" id="2835530"/>
    <lineage>
        <taxon>Bacteria</taxon>
        <taxon>Bacillati</taxon>
        <taxon>Actinomycetota</taxon>
        <taxon>Actinomycetes</taxon>
        <taxon>Micrococcales</taxon>
        <taxon>Cellulomonadaceae</taxon>
        <taxon>Cellulomonas</taxon>
    </lineage>
</organism>
<evidence type="ECO:0000313" key="2">
    <source>
        <dbReference type="EMBL" id="MBT0994924.1"/>
    </source>
</evidence>
<dbReference type="Proteomes" id="UP000722125">
    <property type="component" value="Unassembled WGS sequence"/>
</dbReference>
<evidence type="ECO:0000259" key="1">
    <source>
        <dbReference type="Pfam" id="PF11716"/>
    </source>
</evidence>
<dbReference type="Pfam" id="PF11716">
    <property type="entry name" value="MDMPI_N"/>
    <property type="match status" value="1"/>
</dbReference>
<gene>
    <name evidence="2" type="ORF">KIN34_11585</name>
</gene>
<name>A0ABS5U0J9_9CELL</name>
<protein>
    <submittedName>
        <fullName evidence="2">Maleylpyruvate isomerase N-terminal domain-containing protein</fullName>
    </submittedName>
</protein>
<evidence type="ECO:0000313" key="3">
    <source>
        <dbReference type="Proteomes" id="UP000722125"/>
    </source>
</evidence>
<dbReference type="GO" id="GO:0016853">
    <property type="term" value="F:isomerase activity"/>
    <property type="evidence" value="ECO:0007669"/>
    <property type="project" value="UniProtKB-KW"/>
</dbReference>
<proteinExistence type="predicted"/>
<keyword evidence="2" id="KW-0413">Isomerase</keyword>
<feature type="domain" description="Mycothiol-dependent maleylpyruvate isomerase metal-binding" evidence="1">
    <location>
        <begin position="18"/>
        <end position="170"/>
    </location>
</feature>
<reference evidence="2 3" key="1">
    <citation type="submission" date="2021-05" db="EMBL/GenBank/DDBJ databases">
        <title>Description of Cellulomonas sp. DKR-3 sp. nov.</title>
        <authorList>
            <person name="Dahal R.H."/>
            <person name="Chaudhary D.K."/>
        </authorList>
    </citation>
    <scope>NUCLEOTIDE SEQUENCE [LARGE SCALE GENOMIC DNA]</scope>
    <source>
        <strain evidence="2 3">DKR-3</strain>
    </source>
</reference>
<dbReference type="RefSeq" id="WP_214350625.1">
    <property type="nucleotide sequence ID" value="NZ_JAHBOH010000001.1"/>
</dbReference>
<comment type="caution">
    <text evidence="2">The sequence shown here is derived from an EMBL/GenBank/DDBJ whole genome shotgun (WGS) entry which is preliminary data.</text>
</comment>